<keyword evidence="19 21" id="KW-0472">Membrane</keyword>
<evidence type="ECO:0000256" key="17">
    <source>
        <dbReference type="ARBA" id="ARBA00023004"/>
    </source>
</evidence>
<evidence type="ECO:0000256" key="9">
    <source>
        <dbReference type="ARBA" id="ARBA00022660"/>
    </source>
</evidence>
<proteinExistence type="inferred from homology"/>
<evidence type="ECO:0000256" key="1">
    <source>
        <dbReference type="ARBA" id="ARBA00004533"/>
    </source>
</evidence>
<keyword evidence="25" id="KW-1185">Reference proteome</keyword>
<dbReference type="PANTHER" id="PTHR33751">
    <property type="entry name" value="CBB3-TYPE CYTOCHROME C OXIDASE SUBUNIT FIXP"/>
    <property type="match status" value="1"/>
</dbReference>
<evidence type="ECO:0000313" key="25">
    <source>
        <dbReference type="Proteomes" id="UP001238467"/>
    </source>
</evidence>
<evidence type="ECO:0000256" key="21">
    <source>
        <dbReference type="PIRNR" id="PIRNR000006"/>
    </source>
</evidence>
<dbReference type="InterPro" id="IPR009056">
    <property type="entry name" value="Cyt_c-like_dom"/>
</dbReference>
<dbReference type="EMBL" id="JAUSUH010000002">
    <property type="protein sequence ID" value="MDQ0346591.1"/>
    <property type="molecule type" value="Genomic_DNA"/>
</dbReference>
<comment type="cofactor">
    <cofactor evidence="21">
        <name>heme c</name>
        <dbReference type="ChEBI" id="CHEBI:61717"/>
    </cofactor>
    <text evidence="21">Binds 2 heme C groups per subunit.</text>
</comment>
<dbReference type="InterPro" id="IPR050597">
    <property type="entry name" value="Cytochrome_c_Oxidase_Subunit"/>
</dbReference>
<dbReference type="Gene3D" id="6.10.280.130">
    <property type="match status" value="1"/>
</dbReference>
<dbReference type="InterPro" id="IPR036909">
    <property type="entry name" value="Cyt_c-like_dom_sf"/>
</dbReference>
<keyword evidence="13 21" id="KW-0375">Hydrogen ion transport</keyword>
<evidence type="ECO:0000256" key="4">
    <source>
        <dbReference type="ARBA" id="ARBA00011203"/>
    </source>
</evidence>
<keyword evidence="17 21" id="KW-0408">Iron</keyword>
<evidence type="ECO:0000256" key="2">
    <source>
        <dbReference type="ARBA" id="ARBA00004673"/>
    </source>
</evidence>
<comment type="subunit">
    <text evidence="4">Component of the cbb3-type cytochrome c oxidase at least composed of FixN, FixO, FixQ and FixP.</text>
</comment>
<accession>A0ABU0DDT8</accession>
<reference evidence="24 25" key="1">
    <citation type="submission" date="2023-07" db="EMBL/GenBank/DDBJ databases">
        <title>Genomic Encyclopedia of Type Strains, Phase IV (KMG-IV): sequencing the most valuable type-strain genomes for metagenomic binning, comparative biology and taxonomic classification.</title>
        <authorList>
            <person name="Goeker M."/>
        </authorList>
    </citation>
    <scope>NUCLEOTIDE SEQUENCE [LARGE SCALE GENOMIC DNA]</scope>
    <source>
        <strain evidence="24 25">DSM 1277</strain>
    </source>
</reference>
<keyword evidence="10 22" id="KW-0812">Transmembrane</keyword>
<protein>
    <recommendedName>
        <fullName evidence="21">Cbb3-type cytochrome c oxidase subunit</fullName>
    </recommendedName>
</protein>
<dbReference type="PRINTS" id="PR00605">
    <property type="entry name" value="CYTCHROMECIC"/>
</dbReference>
<dbReference type="InterPro" id="IPR038414">
    <property type="entry name" value="CcoP_N_sf"/>
</dbReference>
<evidence type="ECO:0000259" key="23">
    <source>
        <dbReference type="PROSITE" id="PS51007"/>
    </source>
</evidence>
<name>A0ABU0DDT8_9HYPH</name>
<comment type="subcellular location">
    <subcellularLocation>
        <location evidence="1 21">Cell inner membrane</location>
    </subcellularLocation>
</comment>
<evidence type="ECO:0000256" key="11">
    <source>
        <dbReference type="ARBA" id="ARBA00022723"/>
    </source>
</evidence>
<dbReference type="SUPFAM" id="SSF46626">
    <property type="entry name" value="Cytochrome c"/>
    <property type="match status" value="2"/>
</dbReference>
<dbReference type="Gene3D" id="1.10.760.10">
    <property type="entry name" value="Cytochrome c-like domain"/>
    <property type="match status" value="2"/>
</dbReference>
<evidence type="ECO:0000256" key="5">
    <source>
        <dbReference type="ARBA" id="ARBA00022448"/>
    </source>
</evidence>
<evidence type="ECO:0000256" key="12">
    <source>
        <dbReference type="ARBA" id="ARBA00022737"/>
    </source>
</evidence>
<evidence type="ECO:0000256" key="22">
    <source>
        <dbReference type="SAM" id="Phobius"/>
    </source>
</evidence>
<keyword evidence="9 21" id="KW-0679">Respiratory chain</keyword>
<keyword evidence="15 22" id="KW-1133">Transmembrane helix</keyword>
<keyword evidence="12" id="KW-0677">Repeat</keyword>
<dbReference type="InterPro" id="IPR004678">
    <property type="entry name" value="Cyt_c_oxidase_cbb3_su3"/>
</dbReference>
<keyword evidence="7 21" id="KW-0997">Cell inner membrane</keyword>
<keyword evidence="8 21" id="KW-0349">Heme</keyword>
<dbReference type="PANTHER" id="PTHR33751:SF1">
    <property type="entry name" value="CBB3-TYPE CYTOCHROME C OXIDASE SUBUNIT FIXP"/>
    <property type="match status" value="1"/>
</dbReference>
<comment type="pathway">
    <text evidence="2 21">Energy metabolism; oxidative phosphorylation.</text>
</comment>
<sequence length="289" mass="31042">MAAPERDPLTGYATTGHEWDGIKELTTPIPHWWVTVFLGSCLVALLYMWLFPSFATTSGVFKGTLGWTSEGQFAEEMAAGRAAQADWRHQLAQTPLDQVESHPDLRRFAIAGGRAAFNENCAPCHGVGAGGQIGQFPALVDDDWLWGGSLAAIQQTVRFGIRSGHEETRDSMMPAFGEMLSAAEIDSIADYVLTLSDPAAVVTRASLPGAELFAANCAACHGATGEGSRDFGAPRLDDAIWLYGGTRDAIRHQIATPRMGMMPAFAGKLDDDTIRMLALYVHSLGGGER</sequence>
<organism evidence="24 25">
    <name type="scientific">Ancylobacter vacuolatus</name>
    <dbReference type="NCBI Taxonomy" id="223389"/>
    <lineage>
        <taxon>Bacteria</taxon>
        <taxon>Pseudomonadati</taxon>
        <taxon>Pseudomonadota</taxon>
        <taxon>Alphaproteobacteria</taxon>
        <taxon>Hyphomicrobiales</taxon>
        <taxon>Xanthobacteraceae</taxon>
        <taxon>Ancylobacter</taxon>
    </lineage>
</organism>
<dbReference type="NCBIfam" id="TIGR00782">
    <property type="entry name" value="ccoP"/>
    <property type="match status" value="1"/>
</dbReference>
<keyword evidence="5 21" id="KW-0813">Transport</keyword>
<evidence type="ECO:0000256" key="15">
    <source>
        <dbReference type="ARBA" id="ARBA00022989"/>
    </source>
</evidence>
<dbReference type="InterPro" id="IPR032858">
    <property type="entry name" value="CcoP_N"/>
</dbReference>
<dbReference type="PIRSF" id="PIRSF000006">
    <property type="entry name" value="Cbb3-Cox_fixP"/>
    <property type="match status" value="1"/>
</dbReference>
<dbReference type="InterPro" id="IPR008168">
    <property type="entry name" value="Cyt_C_IC"/>
</dbReference>
<comment type="similarity">
    <text evidence="3 21">Belongs to the CcoP / FixP family.</text>
</comment>
<feature type="domain" description="Cytochrome c" evidence="23">
    <location>
        <begin position="204"/>
        <end position="285"/>
    </location>
</feature>
<dbReference type="PROSITE" id="PS51007">
    <property type="entry name" value="CYTC"/>
    <property type="match status" value="2"/>
</dbReference>
<dbReference type="RefSeq" id="WP_307058106.1">
    <property type="nucleotide sequence ID" value="NZ_JAUSUH010000002.1"/>
</dbReference>
<comment type="caution">
    <text evidence="24">The sequence shown here is derived from an EMBL/GenBank/DDBJ whole genome shotgun (WGS) entry which is preliminary data.</text>
</comment>
<evidence type="ECO:0000256" key="7">
    <source>
        <dbReference type="ARBA" id="ARBA00022519"/>
    </source>
</evidence>
<evidence type="ECO:0000256" key="3">
    <source>
        <dbReference type="ARBA" id="ARBA00006113"/>
    </source>
</evidence>
<gene>
    <name evidence="24" type="ORF">J2S76_001008</name>
</gene>
<evidence type="ECO:0000256" key="18">
    <source>
        <dbReference type="ARBA" id="ARBA00023065"/>
    </source>
</evidence>
<evidence type="ECO:0000256" key="20">
    <source>
        <dbReference type="ARBA" id="ARBA00025525"/>
    </source>
</evidence>
<keyword evidence="11 21" id="KW-0479">Metal-binding</keyword>
<evidence type="ECO:0000256" key="13">
    <source>
        <dbReference type="ARBA" id="ARBA00022781"/>
    </source>
</evidence>
<feature type="transmembrane region" description="Helical" evidence="22">
    <location>
        <begin position="32"/>
        <end position="51"/>
    </location>
</feature>
<evidence type="ECO:0000256" key="14">
    <source>
        <dbReference type="ARBA" id="ARBA00022982"/>
    </source>
</evidence>
<evidence type="ECO:0000313" key="24">
    <source>
        <dbReference type="EMBL" id="MDQ0346591.1"/>
    </source>
</evidence>
<evidence type="ECO:0000256" key="10">
    <source>
        <dbReference type="ARBA" id="ARBA00022692"/>
    </source>
</evidence>
<dbReference type="Proteomes" id="UP001238467">
    <property type="component" value="Unassembled WGS sequence"/>
</dbReference>
<dbReference type="Pfam" id="PF13442">
    <property type="entry name" value="Cytochrome_CBB3"/>
    <property type="match status" value="2"/>
</dbReference>
<keyword evidence="14 21" id="KW-0249">Electron transport</keyword>
<comment type="function">
    <text evidence="20">C-type cytochrome. Part of the cbb3-type cytochrome c oxidase complex. FixP subunit is required for transferring electrons from donor cytochrome c via its heme groups to FixO subunit. From there, electrons are shuttled to the catalytic binuclear center of FixN subunit where oxygen reduction takes place. The complex also functions as a proton pump.</text>
</comment>
<evidence type="ECO:0000256" key="6">
    <source>
        <dbReference type="ARBA" id="ARBA00022475"/>
    </source>
</evidence>
<evidence type="ECO:0000256" key="16">
    <source>
        <dbReference type="ARBA" id="ARBA00023002"/>
    </source>
</evidence>
<keyword evidence="18 21" id="KW-0406">Ion transport</keyword>
<keyword evidence="16 21" id="KW-0560">Oxidoreductase</keyword>
<feature type="domain" description="Cytochrome c" evidence="23">
    <location>
        <begin position="108"/>
        <end position="196"/>
    </location>
</feature>
<evidence type="ECO:0000256" key="19">
    <source>
        <dbReference type="ARBA" id="ARBA00023136"/>
    </source>
</evidence>
<dbReference type="Pfam" id="PF14715">
    <property type="entry name" value="FixP_N"/>
    <property type="match status" value="1"/>
</dbReference>
<evidence type="ECO:0000256" key="8">
    <source>
        <dbReference type="ARBA" id="ARBA00022617"/>
    </source>
</evidence>
<keyword evidence="6 21" id="KW-1003">Cell membrane</keyword>